<evidence type="ECO:0000313" key="8">
    <source>
        <dbReference type="Ensembl" id="ENSKMAP00000012458.1"/>
    </source>
</evidence>
<dbReference type="SUPFAM" id="SSF47266">
    <property type="entry name" value="4-helical cytokines"/>
    <property type="match status" value="1"/>
</dbReference>
<comment type="subcellular location">
    <subcellularLocation>
        <location evidence="1">Secreted</location>
    </subcellularLocation>
</comment>
<dbReference type="GO" id="GO:0005615">
    <property type="term" value="C:extracellular space"/>
    <property type="evidence" value="ECO:0007669"/>
    <property type="project" value="UniProtKB-KW"/>
</dbReference>
<keyword evidence="3" id="KW-0202">Cytokine</keyword>
<dbReference type="STRING" id="37003.ENSKMAP00000012458"/>
<dbReference type="Proteomes" id="UP000264800">
    <property type="component" value="Unplaced"/>
</dbReference>
<dbReference type="GO" id="GO:0005133">
    <property type="term" value="F:type II interferon receptor binding"/>
    <property type="evidence" value="ECO:0007669"/>
    <property type="project" value="InterPro"/>
</dbReference>
<accession>A0A3Q3A7N0</accession>
<evidence type="ECO:0000256" key="4">
    <source>
        <dbReference type="ARBA" id="ARBA00022525"/>
    </source>
</evidence>
<feature type="chain" id="PRO_5018704494" description="Interferon gamma" evidence="7">
    <location>
        <begin position="24"/>
        <end position="197"/>
    </location>
</feature>
<name>A0A3Q3A7N0_KRYMA</name>
<dbReference type="PANTHER" id="PTHR11419:SF0">
    <property type="entry name" value="INTERFERON GAMMA"/>
    <property type="match status" value="1"/>
</dbReference>
<feature type="region of interest" description="Disordered" evidence="6">
    <location>
        <begin position="92"/>
        <end position="111"/>
    </location>
</feature>
<feature type="signal peptide" evidence="7">
    <location>
        <begin position="1"/>
        <end position="23"/>
    </location>
</feature>
<evidence type="ECO:0000256" key="1">
    <source>
        <dbReference type="ARBA" id="ARBA00004613"/>
    </source>
</evidence>
<feature type="compositionally biased region" description="Polar residues" evidence="6">
    <location>
        <begin position="92"/>
        <end position="108"/>
    </location>
</feature>
<evidence type="ECO:0000256" key="2">
    <source>
        <dbReference type="ARBA" id="ARBA00007566"/>
    </source>
</evidence>
<reference evidence="8" key="2">
    <citation type="submission" date="2025-09" db="UniProtKB">
        <authorList>
            <consortium name="Ensembl"/>
        </authorList>
    </citation>
    <scope>IDENTIFICATION</scope>
</reference>
<evidence type="ECO:0008006" key="10">
    <source>
        <dbReference type="Google" id="ProtNLM"/>
    </source>
</evidence>
<evidence type="ECO:0000313" key="9">
    <source>
        <dbReference type="Proteomes" id="UP000264800"/>
    </source>
</evidence>
<evidence type="ECO:0000256" key="5">
    <source>
        <dbReference type="ARBA" id="ARBA00023180"/>
    </source>
</evidence>
<proteinExistence type="inferred from homology"/>
<reference evidence="8" key="1">
    <citation type="submission" date="2025-08" db="UniProtKB">
        <authorList>
            <consortium name="Ensembl"/>
        </authorList>
    </citation>
    <scope>IDENTIFICATION</scope>
</reference>
<dbReference type="Gene3D" id="1.20.1250.10">
    <property type="match status" value="1"/>
</dbReference>
<organism evidence="8 9">
    <name type="scientific">Kryptolebias marmoratus</name>
    <name type="common">Mangrove killifish</name>
    <name type="synonym">Rivulus marmoratus</name>
    <dbReference type="NCBI Taxonomy" id="37003"/>
    <lineage>
        <taxon>Eukaryota</taxon>
        <taxon>Metazoa</taxon>
        <taxon>Chordata</taxon>
        <taxon>Craniata</taxon>
        <taxon>Vertebrata</taxon>
        <taxon>Euteleostomi</taxon>
        <taxon>Actinopterygii</taxon>
        <taxon>Neopterygii</taxon>
        <taxon>Teleostei</taxon>
        <taxon>Neoteleostei</taxon>
        <taxon>Acanthomorphata</taxon>
        <taxon>Ovalentaria</taxon>
        <taxon>Atherinomorphae</taxon>
        <taxon>Cyprinodontiformes</taxon>
        <taxon>Rivulidae</taxon>
        <taxon>Kryptolebias</taxon>
    </lineage>
</organism>
<keyword evidence="9" id="KW-1185">Reference proteome</keyword>
<dbReference type="GeneTree" id="ENSGT00390000007831"/>
<keyword evidence="4" id="KW-0964">Secreted</keyword>
<keyword evidence="5" id="KW-0325">Glycoprotein</keyword>
<dbReference type="GO" id="GO:0006955">
    <property type="term" value="P:immune response"/>
    <property type="evidence" value="ECO:0007669"/>
    <property type="project" value="InterPro"/>
</dbReference>
<dbReference type="AlphaFoldDB" id="A0A3Q3A7N0"/>
<comment type="similarity">
    <text evidence="2">Belongs to the type II (or gamma) interferon family.</text>
</comment>
<dbReference type="Ensembl" id="ENSKMAT00000012643.1">
    <property type="protein sequence ID" value="ENSKMAP00000012458.1"/>
    <property type="gene ID" value="ENSKMAG00000009330.1"/>
</dbReference>
<dbReference type="GO" id="GO:0005125">
    <property type="term" value="F:cytokine activity"/>
    <property type="evidence" value="ECO:0007669"/>
    <property type="project" value="UniProtKB-KW"/>
</dbReference>
<dbReference type="InterPro" id="IPR009079">
    <property type="entry name" value="4_helix_cytokine-like_core"/>
</dbReference>
<dbReference type="InterPro" id="IPR002069">
    <property type="entry name" value="Interferon_gamma"/>
</dbReference>
<evidence type="ECO:0000256" key="6">
    <source>
        <dbReference type="SAM" id="MobiDB-lite"/>
    </source>
</evidence>
<sequence length="197" mass="22969">LVATSMKAVVYLLLWLTACQVRGMYIPREMNRTLQNLRQHYKISDEELFNGKPVFSREPLKGKVESKMLFMGGVLETYEKLIEHMLSELATPSPTITENQKPSSSVTASDEAAGDIRSKLTYILERVRELKRHHYQEQMKVLHGLQNLKHIKMESRVVQSKALSELRWFFEEASTLADTVMRKRRRRQARVKLHNRG</sequence>
<dbReference type="PANTHER" id="PTHR11419">
    <property type="entry name" value="INTERFERON GAMMA"/>
    <property type="match status" value="1"/>
</dbReference>
<evidence type="ECO:0000256" key="3">
    <source>
        <dbReference type="ARBA" id="ARBA00022514"/>
    </source>
</evidence>
<evidence type="ECO:0000256" key="7">
    <source>
        <dbReference type="SAM" id="SignalP"/>
    </source>
</evidence>
<protein>
    <recommendedName>
        <fullName evidence="10">Interferon gamma</fullName>
    </recommendedName>
</protein>
<keyword evidence="7" id="KW-0732">Signal</keyword>
<dbReference type="OMA" id="HRYHEQE"/>